<dbReference type="EMBL" id="AJ507836">
    <property type="protein sequence ID" value="CAD47968.1"/>
    <property type="molecule type" value="Genomic_DNA"/>
</dbReference>
<dbReference type="Pfam" id="PF03992">
    <property type="entry name" value="ABM"/>
    <property type="match status" value="1"/>
</dbReference>
<sequence length="101" mass="11735">MITVVSTMQLESNSEKEWDQLIRERFRSARDRAGWISGQLLAPSDAPNTRVIIGTWKSRQDWEAWHEDPAFLTSRRRLDELQHIDHQTALYDVIEGAQASN</sequence>
<accession>Q8GAG3</accession>
<dbReference type="GeneID" id="84020310"/>
<feature type="domain" description="ABM" evidence="1">
    <location>
        <begin position="2"/>
        <end position="90"/>
    </location>
</feature>
<name>Q8GAG3_PAENI</name>
<dbReference type="AlphaFoldDB" id="Q8GAG3"/>
<proteinExistence type="predicted"/>
<reference evidence="2" key="2">
    <citation type="journal article" date="2013" name="J. Mol. Evol.">
        <title>pAO1 of Arthrobacter nicotinovorans and the spread of catabolic traits by horizontal gene transfer in gram-positive soil bacteria.</title>
        <authorList>
            <person name="Mihasan M."/>
            <person name="Brandsch R."/>
        </authorList>
    </citation>
    <scope>NUCLEOTIDE SEQUENCE [LARGE SCALE GENOMIC DNA]</scope>
    <source>
        <strain evidence="2">ATCC 49919</strain>
        <plasmid evidence="2">pAO1</plasmid>
    </source>
</reference>
<dbReference type="PROSITE" id="PS51725">
    <property type="entry name" value="ABM"/>
    <property type="match status" value="1"/>
</dbReference>
<dbReference type="Gene3D" id="3.30.70.100">
    <property type="match status" value="1"/>
</dbReference>
<dbReference type="InterPro" id="IPR011008">
    <property type="entry name" value="Dimeric_a/b-barrel"/>
</dbReference>
<keyword evidence="2" id="KW-0614">Plasmid</keyword>
<evidence type="ECO:0000313" key="2">
    <source>
        <dbReference type="EMBL" id="CAD47968.1"/>
    </source>
</evidence>
<geneLocation type="plasmid" evidence="2">
    <name>pAO1</name>
</geneLocation>
<dbReference type="RefSeq" id="WP_016359479.1">
    <property type="nucleotide sequence ID" value="NC_021229.1"/>
</dbReference>
<protein>
    <recommendedName>
        <fullName evidence="1">ABM domain-containing protein</fullName>
    </recommendedName>
</protein>
<reference evidence="2" key="1">
    <citation type="journal article" date="2003" name="J. Bacteriol.">
        <title>Sequence of the 165-kilobase catabolic plasmid pAO1 from Arthrobacter nicotinovorans and identification of a pAO1-dependent nicotine uptake system.</title>
        <authorList>
            <person name="Igloi G.L."/>
            <person name="Brandsch R."/>
        </authorList>
    </citation>
    <scope>NUCLEOTIDE SEQUENCE [LARGE SCALE GENOMIC DNA]</scope>
    <source>
        <strain evidence="2">ATCC 49919</strain>
        <plasmid evidence="2">pAO1</plasmid>
    </source>
</reference>
<organism evidence="2">
    <name type="scientific">Paenarthrobacter nicotinovorans</name>
    <name type="common">Arthrobacter nicotinovorans</name>
    <dbReference type="NCBI Taxonomy" id="29320"/>
    <lineage>
        <taxon>Bacteria</taxon>
        <taxon>Bacillati</taxon>
        <taxon>Actinomycetota</taxon>
        <taxon>Actinomycetes</taxon>
        <taxon>Micrococcales</taxon>
        <taxon>Micrococcaceae</taxon>
        <taxon>Paenarthrobacter</taxon>
    </lineage>
</organism>
<evidence type="ECO:0000259" key="1">
    <source>
        <dbReference type="PROSITE" id="PS51725"/>
    </source>
</evidence>
<dbReference type="InterPro" id="IPR007138">
    <property type="entry name" value="ABM_dom"/>
</dbReference>
<dbReference type="SUPFAM" id="SSF54909">
    <property type="entry name" value="Dimeric alpha+beta barrel"/>
    <property type="match status" value="1"/>
</dbReference>